<reference evidence="4" key="1">
    <citation type="submission" date="2022-07" db="EMBL/GenBank/DDBJ databases">
        <title>Genome Sequence of Physisporinus lineatus.</title>
        <authorList>
            <person name="Buettner E."/>
        </authorList>
    </citation>
    <scope>NUCLEOTIDE SEQUENCE</scope>
    <source>
        <strain evidence="4">VT162</strain>
    </source>
</reference>
<evidence type="ECO:0000313" key="4">
    <source>
        <dbReference type="EMBL" id="KAJ3478587.1"/>
    </source>
</evidence>
<comment type="caution">
    <text evidence="4">The sequence shown here is derived from an EMBL/GenBank/DDBJ whole genome shotgun (WGS) entry which is preliminary data.</text>
</comment>
<proteinExistence type="predicted"/>
<keyword evidence="2" id="KW-0812">Transmembrane</keyword>
<name>A0AAD5UV36_9APHY</name>
<gene>
    <name evidence="4" type="ORF">NLI96_g9652</name>
</gene>
<feature type="compositionally biased region" description="Low complexity" evidence="1">
    <location>
        <begin position="182"/>
        <end position="212"/>
    </location>
</feature>
<keyword evidence="3" id="KW-0732">Signal</keyword>
<feature type="signal peptide" evidence="3">
    <location>
        <begin position="1"/>
        <end position="30"/>
    </location>
</feature>
<feature type="chain" id="PRO_5041903181" description="Transmembrane protein" evidence="3">
    <location>
        <begin position="31"/>
        <end position="341"/>
    </location>
</feature>
<accession>A0AAD5UV36</accession>
<evidence type="ECO:0000256" key="3">
    <source>
        <dbReference type="SAM" id="SignalP"/>
    </source>
</evidence>
<organism evidence="4 5">
    <name type="scientific">Meripilus lineatus</name>
    <dbReference type="NCBI Taxonomy" id="2056292"/>
    <lineage>
        <taxon>Eukaryota</taxon>
        <taxon>Fungi</taxon>
        <taxon>Dikarya</taxon>
        <taxon>Basidiomycota</taxon>
        <taxon>Agaricomycotina</taxon>
        <taxon>Agaricomycetes</taxon>
        <taxon>Polyporales</taxon>
        <taxon>Meripilaceae</taxon>
        <taxon>Meripilus</taxon>
    </lineage>
</organism>
<dbReference type="AlphaFoldDB" id="A0AAD5UV36"/>
<feature type="region of interest" description="Disordered" evidence="1">
    <location>
        <begin position="268"/>
        <end position="341"/>
    </location>
</feature>
<dbReference type="EMBL" id="JANAWD010000499">
    <property type="protein sequence ID" value="KAJ3478587.1"/>
    <property type="molecule type" value="Genomic_DNA"/>
</dbReference>
<keyword evidence="2" id="KW-0472">Membrane</keyword>
<keyword evidence="5" id="KW-1185">Reference proteome</keyword>
<sequence>MAQARTSAVILGILSLLLPAALSLLPAAEAQFTNVTCLSTTSWTYNSRGQNPCLIAAYLQGACLSDPSWSVWTLSSKNVTYANPTITQANECTCSSVVFSLLSACAYCQGSNIPYWAEWTENCLSSDISNGQYPHVLPGGTAVPAWAYLPVTETVWQSGQAQSLASTDAAESSAAGGPTPAVSPGVSSSISSSSSASASQTTAPASSKSSSNVGPIVGGVVGGVLGLAIIAVIFFFLYRYFKNKESQNRTVDPYSNGGSMGVAPYPTEGKNSVPPPSSPREFNPLLGNMNSPPPMMKVYDPEDPTTWPTFEPPTPTAHSGYPSPPSQASLVPNRSPPPIEL</sequence>
<evidence type="ECO:0000313" key="5">
    <source>
        <dbReference type="Proteomes" id="UP001212997"/>
    </source>
</evidence>
<evidence type="ECO:0008006" key="6">
    <source>
        <dbReference type="Google" id="ProtNLM"/>
    </source>
</evidence>
<dbReference type="Proteomes" id="UP001212997">
    <property type="component" value="Unassembled WGS sequence"/>
</dbReference>
<feature type="transmembrane region" description="Helical" evidence="2">
    <location>
        <begin position="216"/>
        <end position="238"/>
    </location>
</feature>
<evidence type="ECO:0000256" key="1">
    <source>
        <dbReference type="SAM" id="MobiDB-lite"/>
    </source>
</evidence>
<protein>
    <recommendedName>
        <fullName evidence="6">Transmembrane protein</fullName>
    </recommendedName>
</protein>
<evidence type="ECO:0000256" key="2">
    <source>
        <dbReference type="SAM" id="Phobius"/>
    </source>
</evidence>
<keyword evidence="2" id="KW-1133">Transmembrane helix</keyword>
<dbReference type="Gene3D" id="1.20.5.510">
    <property type="entry name" value="Single helix bin"/>
    <property type="match status" value="1"/>
</dbReference>
<feature type="region of interest" description="Disordered" evidence="1">
    <location>
        <begin position="167"/>
        <end position="212"/>
    </location>
</feature>